<dbReference type="FunFam" id="3.40.50.300:FF:000768">
    <property type="entry name" value="Probable mitochondrial chaperone bcs1"/>
    <property type="match status" value="1"/>
</dbReference>
<dbReference type="InterPro" id="IPR014851">
    <property type="entry name" value="BCS1_N"/>
</dbReference>
<dbReference type="EMBL" id="JAOPGA020000826">
    <property type="protein sequence ID" value="KAL0482198.1"/>
    <property type="molecule type" value="Genomic_DNA"/>
</dbReference>
<proteinExistence type="inferred from homology"/>
<dbReference type="Proteomes" id="UP001431209">
    <property type="component" value="Unassembled WGS sequence"/>
</dbReference>
<evidence type="ECO:0000259" key="14">
    <source>
        <dbReference type="SMART" id="SM00382"/>
    </source>
</evidence>
<keyword evidence="3 13" id="KW-0812">Transmembrane</keyword>
<dbReference type="SMART" id="SM00382">
    <property type="entry name" value="AAA"/>
    <property type="match status" value="1"/>
</dbReference>
<feature type="domain" description="BCS1 N-terminal" evidence="15">
    <location>
        <begin position="35"/>
        <end position="245"/>
    </location>
</feature>
<evidence type="ECO:0000256" key="2">
    <source>
        <dbReference type="ARBA" id="ARBA00007448"/>
    </source>
</evidence>
<dbReference type="AlphaFoldDB" id="A0AAW2YZG1"/>
<dbReference type="SUPFAM" id="SSF52540">
    <property type="entry name" value="P-loop containing nucleoside triphosphate hydrolases"/>
    <property type="match status" value="1"/>
</dbReference>
<keyword evidence="8 13" id="KW-1133">Transmembrane helix</keyword>
<dbReference type="GO" id="GO:0034551">
    <property type="term" value="P:mitochondrial respiratory chain complex III assembly"/>
    <property type="evidence" value="ECO:0007669"/>
    <property type="project" value="UniProtKB-ARBA"/>
</dbReference>
<evidence type="ECO:0000256" key="4">
    <source>
        <dbReference type="ARBA" id="ARBA00022741"/>
    </source>
</evidence>
<dbReference type="Pfam" id="PF08740">
    <property type="entry name" value="BCS1_N"/>
    <property type="match status" value="1"/>
</dbReference>
<evidence type="ECO:0000256" key="10">
    <source>
        <dbReference type="ARBA" id="ARBA00023136"/>
    </source>
</evidence>
<evidence type="ECO:0000256" key="7">
    <source>
        <dbReference type="ARBA" id="ARBA00022840"/>
    </source>
</evidence>
<dbReference type="PANTHER" id="PTHR23070">
    <property type="entry name" value="BCS1 AAA-TYPE ATPASE"/>
    <property type="match status" value="1"/>
</dbReference>
<dbReference type="InterPro" id="IPR003959">
    <property type="entry name" value="ATPase_AAA_core"/>
</dbReference>
<evidence type="ECO:0000256" key="1">
    <source>
        <dbReference type="ARBA" id="ARBA00004434"/>
    </source>
</evidence>
<dbReference type="InterPro" id="IPR003593">
    <property type="entry name" value="AAA+_ATPase"/>
</dbReference>
<dbReference type="GO" id="GO:0005743">
    <property type="term" value="C:mitochondrial inner membrane"/>
    <property type="evidence" value="ECO:0007669"/>
    <property type="project" value="UniProtKB-SubCell"/>
</dbReference>
<feature type="transmembrane region" description="Helical" evidence="13">
    <location>
        <begin position="27"/>
        <end position="48"/>
    </location>
</feature>
<feature type="domain" description="AAA+ ATPase" evidence="14">
    <location>
        <begin position="276"/>
        <end position="410"/>
    </location>
</feature>
<evidence type="ECO:0000256" key="13">
    <source>
        <dbReference type="SAM" id="Phobius"/>
    </source>
</evidence>
<accession>A0AAW2YZG1</accession>
<keyword evidence="7 12" id="KW-0067">ATP-binding</keyword>
<dbReference type="InterPro" id="IPR003960">
    <property type="entry name" value="ATPase_AAA_CS"/>
</dbReference>
<evidence type="ECO:0000256" key="6">
    <source>
        <dbReference type="ARBA" id="ARBA00022801"/>
    </source>
</evidence>
<dbReference type="CDD" id="cd19510">
    <property type="entry name" value="RecA-like_BCS1"/>
    <property type="match status" value="1"/>
</dbReference>
<keyword evidence="6" id="KW-0378">Hydrolase</keyword>
<reference evidence="16 17" key="1">
    <citation type="submission" date="2024-03" db="EMBL/GenBank/DDBJ databases">
        <title>The Acrasis kona genome and developmental transcriptomes reveal deep origins of eukaryotic multicellular pathways.</title>
        <authorList>
            <person name="Sheikh S."/>
            <person name="Fu C.-J."/>
            <person name="Brown M.W."/>
            <person name="Baldauf S.L."/>
        </authorList>
    </citation>
    <scope>NUCLEOTIDE SEQUENCE [LARGE SCALE GENOMIC DNA]</scope>
    <source>
        <strain evidence="16 17">ATCC MYA-3509</strain>
    </source>
</reference>
<gene>
    <name evidence="16" type="ORF">AKO1_013321</name>
</gene>
<comment type="caution">
    <text evidence="16">The sequence shown here is derived from an EMBL/GenBank/DDBJ whole genome shotgun (WGS) entry which is preliminary data.</text>
</comment>
<organism evidence="16 17">
    <name type="scientific">Acrasis kona</name>
    <dbReference type="NCBI Taxonomy" id="1008807"/>
    <lineage>
        <taxon>Eukaryota</taxon>
        <taxon>Discoba</taxon>
        <taxon>Heterolobosea</taxon>
        <taxon>Tetramitia</taxon>
        <taxon>Eutetramitia</taxon>
        <taxon>Acrasidae</taxon>
        <taxon>Acrasis</taxon>
    </lineage>
</organism>
<dbReference type="PROSITE" id="PS00674">
    <property type="entry name" value="AAA"/>
    <property type="match status" value="1"/>
</dbReference>
<dbReference type="SMART" id="SM01024">
    <property type="entry name" value="BCS1_N"/>
    <property type="match status" value="1"/>
</dbReference>
<evidence type="ECO:0000256" key="9">
    <source>
        <dbReference type="ARBA" id="ARBA00023128"/>
    </source>
</evidence>
<evidence type="ECO:0000313" key="16">
    <source>
        <dbReference type="EMBL" id="KAL0482198.1"/>
    </source>
</evidence>
<keyword evidence="5" id="KW-0999">Mitochondrion inner membrane</keyword>
<dbReference type="Gene3D" id="3.40.50.300">
    <property type="entry name" value="P-loop containing nucleotide triphosphate hydrolases"/>
    <property type="match status" value="1"/>
</dbReference>
<keyword evidence="17" id="KW-1185">Reference proteome</keyword>
<evidence type="ECO:0000259" key="15">
    <source>
        <dbReference type="SMART" id="SM01024"/>
    </source>
</evidence>
<dbReference type="InterPro" id="IPR050747">
    <property type="entry name" value="Mitochondrial_chaperone_BCS1"/>
</dbReference>
<dbReference type="Pfam" id="PF00004">
    <property type="entry name" value="AAA"/>
    <property type="match status" value="1"/>
</dbReference>
<evidence type="ECO:0000256" key="11">
    <source>
        <dbReference type="ARBA" id="ARBA00048778"/>
    </source>
</evidence>
<keyword evidence="10 13" id="KW-0472">Membrane</keyword>
<protein>
    <submittedName>
        <fullName evidence="16">Mitochondrial chaperone BCS1</fullName>
    </submittedName>
</protein>
<comment type="subcellular location">
    <subcellularLocation>
        <location evidence="1">Mitochondrion inner membrane</location>
        <topology evidence="1">Single-pass membrane protein</topology>
    </subcellularLocation>
</comment>
<keyword evidence="4 12" id="KW-0547">Nucleotide-binding</keyword>
<dbReference type="GO" id="GO:0005524">
    <property type="term" value="F:ATP binding"/>
    <property type="evidence" value="ECO:0007669"/>
    <property type="project" value="UniProtKB-KW"/>
</dbReference>
<evidence type="ECO:0000256" key="8">
    <source>
        <dbReference type="ARBA" id="ARBA00022989"/>
    </source>
</evidence>
<dbReference type="InterPro" id="IPR057495">
    <property type="entry name" value="AAA_lid_BCS1"/>
</dbReference>
<evidence type="ECO:0000256" key="12">
    <source>
        <dbReference type="RuleBase" id="RU003651"/>
    </source>
</evidence>
<dbReference type="GO" id="GO:0016887">
    <property type="term" value="F:ATP hydrolysis activity"/>
    <property type="evidence" value="ECO:0007669"/>
    <property type="project" value="InterPro"/>
</dbReference>
<comment type="catalytic activity">
    <reaction evidence="11">
        <text>ATP + H2O = ADP + phosphate + H(+)</text>
        <dbReference type="Rhea" id="RHEA:13065"/>
        <dbReference type="ChEBI" id="CHEBI:15377"/>
        <dbReference type="ChEBI" id="CHEBI:15378"/>
        <dbReference type="ChEBI" id="CHEBI:30616"/>
        <dbReference type="ChEBI" id="CHEBI:43474"/>
        <dbReference type="ChEBI" id="CHEBI:456216"/>
    </reaction>
    <physiologicalReaction direction="left-to-right" evidence="11">
        <dbReference type="Rhea" id="RHEA:13066"/>
    </physiologicalReaction>
</comment>
<evidence type="ECO:0000313" key="17">
    <source>
        <dbReference type="Proteomes" id="UP001431209"/>
    </source>
</evidence>
<dbReference type="Pfam" id="PF25426">
    <property type="entry name" value="AAA_lid_BCS1"/>
    <property type="match status" value="1"/>
</dbReference>
<comment type="similarity">
    <text evidence="2">Belongs to the AAA ATPase family. BCS1 subfamily.</text>
</comment>
<sequence length="540" mass="60330">MVKDIIEQSATGGMMGTFYQSLSSNPYFSAGFGLVGVGTAMALVRSGWRAGLHVMRRRLLLTMEISSKDASYNWVLPYLLQINKRNPKVSSSLSTNVATAENLGKNLNGEEPKPATDFMADTKLNHLSLLTRFVKHANGSTSVFWDFAPSIGSHLIKFNNRYILVNRQRDQTVVDMTTGQPFETVTLTTLALKGDSSMKLFESLLKESRELARVKEEGKTVIYTSWGTEWRPFGQPRRRRSISSVLLADGLGDSILQDFKKFMQSGQWYMNRGIPYRRGYLLYGPPGCGKSSYIQALAGEVGYDICILSLSDRGLTDDRLSYILSVAPPRCVILLEDVDAAFTSGREAVDAKNGGFSTHITFSGLLNVLDGVASSEERIIFMTTNHLEKLDPALIRPGRIDVKQYIGYATRHQMEGMFNRFFPDCSDTASATFVERVIYGGNKRNLGDLEAKEEDESKYLESLKISMAQLQAFFLLHQNSSPREAIDSIEEYLFSSDNMKDTKKDDPMATTASLLSKVLELKNPNDVVDYMKNNKPPKNI</sequence>
<keyword evidence="9" id="KW-0496">Mitochondrion</keyword>
<name>A0AAW2YZG1_9EUKA</name>
<evidence type="ECO:0000256" key="5">
    <source>
        <dbReference type="ARBA" id="ARBA00022792"/>
    </source>
</evidence>
<evidence type="ECO:0000256" key="3">
    <source>
        <dbReference type="ARBA" id="ARBA00022692"/>
    </source>
</evidence>
<dbReference type="InterPro" id="IPR027417">
    <property type="entry name" value="P-loop_NTPase"/>
</dbReference>